<feature type="compositionally biased region" description="Basic and acidic residues" evidence="1">
    <location>
        <begin position="165"/>
        <end position="177"/>
    </location>
</feature>
<accession>A0ABS9HGK9</accession>
<dbReference type="EMBL" id="JAKJKU010000001">
    <property type="protein sequence ID" value="MCF6772982.1"/>
    <property type="molecule type" value="Genomic_DNA"/>
</dbReference>
<feature type="compositionally biased region" description="Polar residues" evidence="1">
    <location>
        <begin position="375"/>
        <end position="400"/>
    </location>
</feature>
<feature type="compositionally biased region" description="Low complexity" evidence="1">
    <location>
        <begin position="318"/>
        <end position="328"/>
    </location>
</feature>
<protein>
    <recommendedName>
        <fullName evidence="5">Secreted protein</fullName>
    </recommendedName>
</protein>
<feature type="compositionally biased region" description="Polar residues" evidence="1">
    <location>
        <begin position="123"/>
        <end position="164"/>
    </location>
</feature>
<dbReference type="Proteomes" id="UP001200604">
    <property type="component" value="Unassembled WGS sequence"/>
</dbReference>
<feature type="compositionally biased region" description="Low complexity" evidence="1">
    <location>
        <begin position="409"/>
        <end position="418"/>
    </location>
</feature>
<feature type="compositionally biased region" description="Polar residues" evidence="1">
    <location>
        <begin position="438"/>
        <end position="449"/>
    </location>
</feature>
<feature type="region of interest" description="Disordered" evidence="1">
    <location>
        <begin position="90"/>
        <end position="253"/>
    </location>
</feature>
<feature type="compositionally biased region" description="Polar residues" evidence="1">
    <location>
        <begin position="223"/>
        <end position="233"/>
    </location>
</feature>
<keyword evidence="2" id="KW-0812">Transmembrane</keyword>
<evidence type="ECO:0000313" key="4">
    <source>
        <dbReference type="Proteomes" id="UP001200604"/>
    </source>
</evidence>
<gene>
    <name evidence="3" type="ORF">L3H44_00915</name>
</gene>
<feature type="compositionally biased region" description="Polar residues" evidence="1">
    <location>
        <begin position="341"/>
        <end position="368"/>
    </location>
</feature>
<feature type="region of interest" description="Disordered" evidence="1">
    <location>
        <begin position="278"/>
        <end position="458"/>
    </location>
</feature>
<proteinExistence type="predicted"/>
<organism evidence="3 4">
    <name type="scientific">Corynebacterium parakroppenstedtii</name>
    <dbReference type="NCBI Taxonomy" id="2828363"/>
    <lineage>
        <taxon>Bacteria</taxon>
        <taxon>Bacillati</taxon>
        <taxon>Actinomycetota</taxon>
        <taxon>Actinomycetes</taxon>
        <taxon>Mycobacteriales</taxon>
        <taxon>Corynebacteriaceae</taxon>
        <taxon>Corynebacterium</taxon>
    </lineage>
</organism>
<keyword evidence="4" id="KW-1185">Reference proteome</keyword>
<evidence type="ECO:0000256" key="2">
    <source>
        <dbReference type="SAM" id="Phobius"/>
    </source>
</evidence>
<reference evidence="3 4" key="1">
    <citation type="submission" date="2022-01" db="EMBL/GenBank/DDBJ databases">
        <title>Identification and Characterization of Corynebacterium sp.</title>
        <authorList>
            <person name="Luo Q."/>
            <person name="Qu P."/>
            <person name="Chen Q."/>
        </authorList>
    </citation>
    <scope>NUCLEOTIDE SEQUENCE [LARGE SCALE GENOMIC DNA]</scope>
    <source>
        <strain evidence="3 4">MC-12</strain>
    </source>
</reference>
<feature type="compositionally biased region" description="Low complexity" evidence="1">
    <location>
        <begin position="234"/>
        <end position="247"/>
    </location>
</feature>
<comment type="caution">
    <text evidence="3">The sequence shown here is derived from an EMBL/GenBank/DDBJ whole genome shotgun (WGS) entry which is preliminary data.</text>
</comment>
<dbReference type="GeneID" id="92726384"/>
<feature type="region of interest" description="Disordered" evidence="1">
    <location>
        <begin position="1"/>
        <end position="64"/>
    </location>
</feature>
<sequence length="458" mass="47353">MTNNNPTTGNNSESEQPEDSLRANPSSRSASSADDSSFSHSSDTSQSVSSERVVYNGTPPSRGRLPIYTFVGTGLVFACAIGVGVWKLSSPETASSTPKHPTTVDTESVSSNDKTNDVEAAGSQGSNDGGTSNSGQGKKNSGNAQNNSDTRSGNQSNNRTNSGDKSNRRSNENRSHESNSQGNNSQSHEESNSSAQWDEDPILPPGTKRGETHLGALGVPRDNGNTSMGQHSGTSNASDSTADSDNAPGIGLWFTNTPDSLQRVLSNSQLHQAREIIDKSAAQAQSEAVHMHRNKDGVWIADNKGDNPTEITKPANPSEPHSIHPSSSAKPTPASDDSHGSSHAPTPSEPSAQPSHEPTPTDNPNDTYSGGGAAQPTTTHPSAIQAPTNQGNQNAGQSNEDGVPTQERTATTTGTPDTQPRSAGNAASATREAPTPTVPHTSGANTPGPNSAGDGSEE</sequence>
<keyword evidence="2" id="KW-1133">Transmembrane helix</keyword>
<feature type="compositionally biased region" description="Polar residues" evidence="1">
    <location>
        <begin position="1"/>
        <end position="14"/>
    </location>
</feature>
<evidence type="ECO:0008006" key="5">
    <source>
        <dbReference type="Google" id="ProtNLM"/>
    </source>
</evidence>
<name>A0ABS9HGK9_9CORY</name>
<evidence type="ECO:0000256" key="1">
    <source>
        <dbReference type="SAM" id="MobiDB-lite"/>
    </source>
</evidence>
<dbReference type="RefSeq" id="WP_221914788.1">
    <property type="nucleotide sequence ID" value="NZ_JAGSOA010000001.1"/>
</dbReference>
<feature type="compositionally biased region" description="Low complexity" evidence="1">
    <location>
        <begin position="22"/>
        <end position="52"/>
    </location>
</feature>
<keyword evidence="2" id="KW-0472">Membrane</keyword>
<feature type="compositionally biased region" description="Polar residues" evidence="1">
    <location>
        <begin position="419"/>
        <end position="428"/>
    </location>
</feature>
<evidence type="ECO:0000313" key="3">
    <source>
        <dbReference type="EMBL" id="MCF6772982.1"/>
    </source>
</evidence>
<feature type="compositionally biased region" description="Polar residues" evidence="1">
    <location>
        <begin position="90"/>
        <end position="113"/>
    </location>
</feature>
<feature type="transmembrane region" description="Helical" evidence="2">
    <location>
        <begin position="65"/>
        <end position="86"/>
    </location>
</feature>